<reference evidence="2" key="1">
    <citation type="submission" date="2016-10" db="EMBL/GenBank/DDBJ databases">
        <authorList>
            <person name="Varghese N."/>
            <person name="Submissions S."/>
        </authorList>
    </citation>
    <scope>NUCLEOTIDE SEQUENCE [LARGE SCALE GENOMIC DNA]</scope>
    <source>
        <strain evidence="2">ATCC 43811</strain>
    </source>
</reference>
<dbReference type="AlphaFoldDB" id="A0A1I1E7W6"/>
<evidence type="ECO:0000313" key="2">
    <source>
        <dbReference type="Proteomes" id="UP000240042"/>
    </source>
</evidence>
<proteinExistence type="predicted"/>
<organism evidence="1 2">
    <name type="scientific">Brevinema andersonii</name>
    <dbReference type="NCBI Taxonomy" id="34097"/>
    <lineage>
        <taxon>Bacteria</taxon>
        <taxon>Pseudomonadati</taxon>
        <taxon>Spirochaetota</taxon>
        <taxon>Spirochaetia</taxon>
        <taxon>Brevinematales</taxon>
        <taxon>Brevinemataceae</taxon>
        <taxon>Brevinema</taxon>
    </lineage>
</organism>
<protein>
    <submittedName>
        <fullName evidence="1">Uncharacterized protein</fullName>
    </submittedName>
</protein>
<accession>A0A1I1E7W6</accession>
<sequence length="54" mass="6123">MKAEYKTNPTAQEVSNAQNTSTFDQLYASYRTISNIDWSKNSQYLSCSLPKSNP</sequence>
<name>A0A1I1E7W6_BREAD</name>
<keyword evidence="2" id="KW-1185">Reference proteome</keyword>
<dbReference type="Proteomes" id="UP000240042">
    <property type="component" value="Unassembled WGS sequence"/>
</dbReference>
<dbReference type="EMBL" id="FOKY01000008">
    <property type="protein sequence ID" value="SFB83157.1"/>
    <property type="molecule type" value="Genomic_DNA"/>
</dbReference>
<evidence type="ECO:0000313" key="1">
    <source>
        <dbReference type="EMBL" id="SFB83157.1"/>
    </source>
</evidence>
<gene>
    <name evidence="1" type="ORF">SAMN02745150_00994</name>
</gene>